<gene>
    <name evidence="2" type="ORF">AQJ67_29345</name>
</gene>
<proteinExistence type="predicted"/>
<dbReference type="OrthoDB" id="3943503at2"/>
<feature type="region of interest" description="Disordered" evidence="1">
    <location>
        <begin position="27"/>
        <end position="48"/>
    </location>
</feature>
<protein>
    <recommendedName>
        <fullName evidence="4">Transposase</fullName>
    </recommendedName>
</protein>
<dbReference type="EMBL" id="LMWY01000041">
    <property type="protein sequence ID" value="KUN97647.1"/>
    <property type="molecule type" value="Genomic_DNA"/>
</dbReference>
<organism evidence="2 3">
    <name type="scientific">Streptomyces caeruleatus</name>
    <dbReference type="NCBI Taxonomy" id="661399"/>
    <lineage>
        <taxon>Bacteria</taxon>
        <taxon>Bacillati</taxon>
        <taxon>Actinomycetota</taxon>
        <taxon>Actinomycetes</taxon>
        <taxon>Kitasatosporales</taxon>
        <taxon>Streptomycetaceae</taxon>
        <taxon>Streptomyces</taxon>
    </lineage>
</organism>
<evidence type="ECO:0000313" key="3">
    <source>
        <dbReference type="Proteomes" id="UP000053429"/>
    </source>
</evidence>
<name>A0A101TSG3_9ACTN</name>
<keyword evidence="3" id="KW-1185">Reference proteome</keyword>
<evidence type="ECO:0008006" key="4">
    <source>
        <dbReference type="Google" id="ProtNLM"/>
    </source>
</evidence>
<evidence type="ECO:0000256" key="1">
    <source>
        <dbReference type="SAM" id="MobiDB-lite"/>
    </source>
</evidence>
<sequence length="330" mass="37598">MMAESRARGSWIYPERDQVIHGDATVAAPPSKHTQHETVDKETGEIRRHRVDPDASYTTEGGGRRVYGNKFLSLAVRVARTPHSRVILALESVRHKSKKRDPEREDEGAAVVRLVHHLLNKAPGIRAFTYDTALRGVHRAPLIADGIVVFTRQHGGLAPHSLQRYEKNYKNGKCSHYLYTAEGRVCERHITVDGETYYAPLPVEELERRKQKKSRFYHRLAIPCSRGDHELRIRVDETKEDREIDPSSQKPRFNRAEHLRQIPPDTPAGRRLLGFRQDSESIHSRFDQAYPHKRVPAYGANAGLLIYIGYAWVNNSITRALGQRPFGLAA</sequence>
<dbReference type="Proteomes" id="UP000053429">
    <property type="component" value="Unassembled WGS sequence"/>
</dbReference>
<evidence type="ECO:0000313" key="2">
    <source>
        <dbReference type="EMBL" id="KUN97647.1"/>
    </source>
</evidence>
<comment type="caution">
    <text evidence="2">The sequence shown here is derived from an EMBL/GenBank/DDBJ whole genome shotgun (WGS) entry which is preliminary data.</text>
</comment>
<feature type="compositionally biased region" description="Basic and acidic residues" evidence="1">
    <location>
        <begin position="34"/>
        <end position="46"/>
    </location>
</feature>
<dbReference type="AlphaFoldDB" id="A0A101TSG3"/>
<accession>A0A101TSG3</accession>
<reference evidence="2 3" key="1">
    <citation type="submission" date="2015-10" db="EMBL/GenBank/DDBJ databases">
        <title>Draft genome sequence of Streptomyces caeruleatus NRRL B-24802, type strain for the species Streptomyces caeruleatus.</title>
        <authorList>
            <person name="Ruckert C."/>
            <person name="Winkler A."/>
            <person name="Kalinowski J."/>
            <person name="Kampfer P."/>
            <person name="Glaeser S."/>
        </authorList>
    </citation>
    <scope>NUCLEOTIDE SEQUENCE [LARGE SCALE GENOMIC DNA]</scope>
    <source>
        <strain evidence="2 3">NRRL B-24802</strain>
    </source>
</reference>